<proteinExistence type="predicted"/>
<comment type="caution">
    <text evidence="1">The sequence shown here is derived from an EMBL/GenBank/DDBJ whole genome shotgun (WGS) entry which is preliminary data.</text>
</comment>
<keyword evidence="2" id="KW-1185">Reference proteome</keyword>
<sequence length="404" mass="44061">MLSQACLQSRVAPLDEPLPDAQRIADTCAMSDPIQRNLWITYIYHRLEVALARRLGGEDVSWCAYGTWASKSAGRFIRGELVLEVLRPLMARTAAVGRMVARVDAEVRERIARGNLLVFAELAPLFRALVDVLDRPRAQRRAAAAAAFAGLAAGATAAGGQDLLRRAFAAYVAAADTSAAKERAELILLANTLVGYHEQIRLQPTIAAALSAPLAVLVPRPGHFDPSSRRDPTGWHGARRAHIGQYVTDEQRGQRGGEQAREGRNAPVVAPVTADAAPLRRALNERLGDVARSLLTRWMMTIDLPEGPLALGRDVPATRDGRMFPPPLMQIEHPELRAVLAEVDRTPDTTAGSAADDWAALADRMNFIVDLFRSRQRDASLRRAPFRPDQVTAMELGVRPLGPL</sequence>
<name>A0ABS7TYM3_9BACT</name>
<gene>
    <name evidence="1" type="ORF">K7C98_29480</name>
</gene>
<reference evidence="1" key="1">
    <citation type="submission" date="2021-08" db="EMBL/GenBank/DDBJ databases">
        <authorList>
            <person name="Stevens D.C."/>
        </authorList>
    </citation>
    <scope>NUCLEOTIDE SEQUENCE</scope>
    <source>
        <strain evidence="1">DSM 53165</strain>
    </source>
</reference>
<dbReference type="EMBL" id="JAIRAU010000042">
    <property type="protein sequence ID" value="MBZ5713385.1"/>
    <property type="molecule type" value="Genomic_DNA"/>
</dbReference>
<dbReference type="RefSeq" id="WP_224195128.1">
    <property type="nucleotide sequence ID" value="NZ_JAIRAU010000042.1"/>
</dbReference>
<evidence type="ECO:0000313" key="1">
    <source>
        <dbReference type="EMBL" id="MBZ5713385.1"/>
    </source>
</evidence>
<protein>
    <submittedName>
        <fullName evidence="1">Uncharacterized protein</fullName>
    </submittedName>
</protein>
<evidence type="ECO:0000313" key="2">
    <source>
        <dbReference type="Proteomes" id="UP001139031"/>
    </source>
</evidence>
<accession>A0ABS7TYM3</accession>
<organism evidence="1 2">
    <name type="scientific">Nannocystis pusilla</name>
    <dbReference type="NCBI Taxonomy" id="889268"/>
    <lineage>
        <taxon>Bacteria</taxon>
        <taxon>Pseudomonadati</taxon>
        <taxon>Myxococcota</taxon>
        <taxon>Polyangia</taxon>
        <taxon>Nannocystales</taxon>
        <taxon>Nannocystaceae</taxon>
        <taxon>Nannocystis</taxon>
    </lineage>
</organism>
<dbReference type="Proteomes" id="UP001139031">
    <property type="component" value="Unassembled WGS sequence"/>
</dbReference>